<proteinExistence type="predicted"/>
<dbReference type="EMBL" id="KI669117">
    <property type="protein sequence ID" value="ETN69377.1"/>
    <property type="molecule type" value="Genomic_DNA"/>
</dbReference>
<accession>W2SKW8</accession>
<feature type="non-terminal residue" evidence="2">
    <location>
        <position position="166"/>
    </location>
</feature>
<feature type="transmembrane region" description="Helical" evidence="1">
    <location>
        <begin position="6"/>
        <end position="32"/>
    </location>
</feature>
<dbReference type="KEGG" id="nai:NECAME_15348"/>
<dbReference type="Proteomes" id="UP000053676">
    <property type="component" value="Unassembled WGS sequence"/>
</dbReference>
<gene>
    <name evidence="2" type="ORF">NECAME_15348</name>
</gene>
<keyword evidence="1" id="KW-0472">Membrane</keyword>
<protein>
    <submittedName>
        <fullName evidence="2">Uncharacterized protein</fullName>
    </submittedName>
</protein>
<name>W2SKW8_NECAM</name>
<sequence length="166" mass="18412">MRPLELIVITFLVVTLFVTSSSAGLFFFYFFLLKGNMETRNCGTNEVYDSCVNPNCYGTCGNLYYFCGFLYTGTYGEIVGISTKASLIMDFGRRNDVSMNHPAPEFAVKVAAGVNKVMFVKVKEAHVYIGLSAEVIAKAHEQINLCSPANFSCLLTSRKLHITTQK</sequence>
<keyword evidence="1" id="KW-0812">Transmembrane</keyword>
<evidence type="ECO:0000313" key="2">
    <source>
        <dbReference type="EMBL" id="ETN69377.1"/>
    </source>
</evidence>
<reference evidence="3" key="1">
    <citation type="journal article" date="2014" name="Nat. Genet.">
        <title>Genome of the human hookworm Necator americanus.</title>
        <authorList>
            <person name="Tang Y.T."/>
            <person name="Gao X."/>
            <person name="Rosa B.A."/>
            <person name="Abubucker S."/>
            <person name="Hallsworth-Pepin K."/>
            <person name="Martin J."/>
            <person name="Tyagi R."/>
            <person name="Heizer E."/>
            <person name="Zhang X."/>
            <person name="Bhonagiri-Palsikar V."/>
            <person name="Minx P."/>
            <person name="Warren W.C."/>
            <person name="Wang Q."/>
            <person name="Zhan B."/>
            <person name="Hotez P.J."/>
            <person name="Sternberg P.W."/>
            <person name="Dougall A."/>
            <person name="Gaze S.T."/>
            <person name="Mulvenna J."/>
            <person name="Sotillo J."/>
            <person name="Ranganathan S."/>
            <person name="Rabelo E.M."/>
            <person name="Wilson R.K."/>
            <person name="Felgner P.L."/>
            <person name="Bethony J."/>
            <person name="Hawdon J.M."/>
            <person name="Gasser R.B."/>
            <person name="Loukas A."/>
            <person name="Mitreva M."/>
        </authorList>
    </citation>
    <scope>NUCLEOTIDE SEQUENCE [LARGE SCALE GENOMIC DNA]</scope>
</reference>
<dbReference type="AlphaFoldDB" id="W2SKW8"/>
<evidence type="ECO:0000313" key="3">
    <source>
        <dbReference type="Proteomes" id="UP000053676"/>
    </source>
</evidence>
<keyword evidence="1" id="KW-1133">Transmembrane helix</keyword>
<organism evidence="2 3">
    <name type="scientific">Necator americanus</name>
    <name type="common">Human hookworm</name>
    <dbReference type="NCBI Taxonomy" id="51031"/>
    <lineage>
        <taxon>Eukaryota</taxon>
        <taxon>Metazoa</taxon>
        <taxon>Ecdysozoa</taxon>
        <taxon>Nematoda</taxon>
        <taxon>Chromadorea</taxon>
        <taxon>Rhabditida</taxon>
        <taxon>Rhabditina</taxon>
        <taxon>Rhabditomorpha</taxon>
        <taxon>Strongyloidea</taxon>
        <taxon>Ancylostomatidae</taxon>
        <taxon>Bunostominae</taxon>
        <taxon>Necator</taxon>
    </lineage>
</organism>
<keyword evidence="3" id="KW-1185">Reference proteome</keyword>
<evidence type="ECO:0000256" key="1">
    <source>
        <dbReference type="SAM" id="Phobius"/>
    </source>
</evidence>